<feature type="chain" id="PRO_5040879893" description="DUF4369 domain-containing protein" evidence="1">
    <location>
        <begin position="20"/>
        <end position="208"/>
    </location>
</feature>
<comment type="caution">
    <text evidence="2">The sequence shown here is derived from an EMBL/GenBank/DDBJ whole genome shotgun (WGS) entry which is preliminary data.</text>
</comment>
<feature type="signal peptide" evidence="1">
    <location>
        <begin position="1"/>
        <end position="19"/>
    </location>
</feature>
<proteinExistence type="predicted"/>
<name>A0A9X4RUN5_9FLAO</name>
<gene>
    <name evidence="2" type="ORF">NMK71_05470</name>
</gene>
<evidence type="ECO:0000313" key="2">
    <source>
        <dbReference type="EMBL" id="MDG4945856.1"/>
    </source>
</evidence>
<evidence type="ECO:0008006" key="4">
    <source>
        <dbReference type="Google" id="ProtNLM"/>
    </source>
</evidence>
<organism evidence="2 3">
    <name type="scientific">Profundicola chukchiensis</name>
    <dbReference type="NCBI Taxonomy" id="2961959"/>
    <lineage>
        <taxon>Bacteria</taxon>
        <taxon>Pseudomonadati</taxon>
        <taxon>Bacteroidota</taxon>
        <taxon>Flavobacteriia</taxon>
        <taxon>Flavobacteriales</taxon>
        <taxon>Weeksellaceae</taxon>
        <taxon>Profundicola</taxon>
    </lineage>
</organism>
<keyword evidence="1" id="KW-0732">Signal</keyword>
<evidence type="ECO:0000313" key="3">
    <source>
        <dbReference type="Proteomes" id="UP001152599"/>
    </source>
</evidence>
<dbReference type="EMBL" id="JANCMU010000002">
    <property type="protein sequence ID" value="MDG4945856.1"/>
    <property type="molecule type" value="Genomic_DNA"/>
</dbReference>
<sequence>MKNILFSLFLVLAVSVVSATEKEIIAEVVFENLTDKEFTSGEFRIIDLNQKIEITKAENFKITLPHKGKYQFSFVADDFTAYTFYPVRINKRKNSITIQLVEKYDSKSVGNYSFPMNLETDLSDDQIEERISDEQINFIMHGIDATIPEEYIAFKEKYGIGLIKENCLVDPLSFKKATENNQMIFDFLNKKYGSNWINELKAKPFGLK</sequence>
<dbReference type="AlphaFoldDB" id="A0A9X4RUN5"/>
<reference evidence="2" key="1">
    <citation type="submission" date="2022-07" db="EMBL/GenBank/DDBJ databases">
        <title>Description and genome-wide analysis of Profundicola chukchiensis gen. nov., sp. nov., marine bacteria isolated from bottom sediments of the Chukchi Sea.</title>
        <authorList>
            <person name="Romanenko L."/>
            <person name="Otstavnykh N."/>
            <person name="Kurilenko V."/>
            <person name="Eremeev V."/>
            <person name="Velansky P."/>
            <person name="Mikhailov V."/>
            <person name="Isaeva M."/>
        </authorList>
    </citation>
    <scope>NUCLEOTIDE SEQUENCE</scope>
    <source>
        <strain evidence="2">KMM 9713</strain>
    </source>
</reference>
<keyword evidence="3" id="KW-1185">Reference proteome</keyword>
<dbReference type="RefSeq" id="WP_304417669.1">
    <property type="nucleotide sequence ID" value="NZ_JANAIE010000007.1"/>
</dbReference>
<dbReference type="Proteomes" id="UP001152599">
    <property type="component" value="Unassembled WGS sequence"/>
</dbReference>
<accession>A0A9X4RUN5</accession>
<protein>
    <recommendedName>
        <fullName evidence="4">DUF4369 domain-containing protein</fullName>
    </recommendedName>
</protein>
<evidence type="ECO:0000256" key="1">
    <source>
        <dbReference type="SAM" id="SignalP"/>
    </source>
</evidence>